<evidence type="ECO:0000313" key="7">
    <source>
        <dbReference type="Ensembl" id="ENSFHEP00000027458.1"/>
    </source>
</evidence>
<keyword evidence="4" id="KW-1133">Transmembrane helix</keyword>
<sequence>MKRSLVFVVLILEEFFQTEAISITGTVGTELKITCSHTYATTNVKYFCKGACTDADVLIKSNVQERGSNGKYSIKDEGNTFYVTITNLETRDAGVYWCGIDRVGADTYNKVTITVKEENPEGIMKTSHSKMILYVGTGLGVAVLALATVLLLFLRLRKRNVSTSHGKENNDIEYVTTVFQKNTQHVNGTSSVGGEQGADARIYTDLSEVRHPNSSAEPKTQSDDLFYSTISFSNQPASGSVPPPSELTEYSSVRLKYTASTS</sequence>
<reference evidence="7" key="2">
    <citation type="submission" date="2025-09" db="UniProtKB">
        <authorList>
            <consortium name="Ensembl"/>
        </authorList>
    </citation>
    <scope>IDENTIFICATION</scope>
</reference>
<keyword evidence="5" id="KW-0732">Signal</keyword>
<accession>A0A3Q2QIU1</accession>
<dbReference type="GO" id="GO:0004888">
    <property type="term" value="F:transmembrane signaling receptor activity"/>
    <property type="evidence" value="ECO:0007669"/>
    <property type="project" value="TreeGrafter"/>
</dbReference>
<dbReference type="InterPro" id="IPR003599">
    <property type="entry name" value="Ig_sub"/>
</dbReference>
<proteinExistence type="predicted"/>
<feature type="signal peptide" evidence="5">
    <location>
        <begin position="1"/>
        <end position="20"/>
    </location>
</feature>
<dbReference type="InterPro" id="IPR013106">
    <property type="entry name" value="Ig_V-set"/>
</dbReference>
<evidence type="ECO:0000256" key="1">
    <source>
        <dbReference type="ARBA" id="ARBA00004370"/>
    </source>
</evidence>
<organism evidence="7 8">
    <name type="scientific">Fundulus heteroclitus</name>
    <name type="common">Killifish</name>
    <name type="synonym">Mummichog</name>
    <dbReference type="NCBI Taxonomy" id="8078"/>
    <lineage>
        <taxon>Eukaryota</taxon>
        <taxon>Metazoa</taxon>
        <taxon>Chordata</taxon>
        <taxon>Craniata</taxon>
        <taxon>Vertebrata</taxon>
        <taxon>Euteleostomi</taxon>
        <taxon>Actinopterygii</taxon>
        <taxon>Neopterygii</taxon>
        <taxon>Teleostei</taxon>
        <taxon>Neoteleostei</taxon>
        <taxon>Acanthomorphata</taxon>
        <taxon>Ovalentaria</taxon>
        <taxon>Atherinomorphae</taxon>
        <taxon>Cyprinodontiformes</taxon>
        <taxon>Fundulidae</taxon>
        <taxon>Fundulus</taxon>
    </lineage>
</organism>
<dbReference type="AlphaFoldDB" id="A0A3Q2QIU1"/>
<dbReference type="PANTHER" id="PTHR11860:SF118">
    <property type="entry name" value="CMRF35-LIKE MOLECULE 3-RELATED"/>
    <property type="match status" value="1"/>
</dbReference>
<feature type="domain" description="Immunoglobulin" evidence="6">
    <location>
        <begin position="20"/>
        <end position="116"/>
    </location>
</feature>
<dbReference type="SUPFAM" id="SSF48726">
    <property type="entry name" value="Immunoglobulin"/>
    <property type="match status" value="1"/>
</dbReference>
<dbReference type="InterPro" id="IPR036179">
    <property type="entry name" value="Ig-like_dom_sf"/>
</dbReference>
<feature type="transmembrane region" description="Helical" evidence="4">
    <location>
        <begin position="131"/>
        <end position="154"/>
    </location>
</feature>
<keyword evidence="3 4" id="KW-0472">Membrane</keyword>
<name>A0A3Q2QIU1_FUNHE</name>
<dbReference type="Pfam" id="PF07686">
    <property type="entry name" value="V-set"/>
    <property type="match status" value="1"/>
</dbReference>
<evidence type="ECO:0000313" key="8">
    <source>
        <dbReference type="Proteomes" id="UP000265000"/>
    </source>
</evidence>
<dbReference type="GeneTree" id="ENSGT00910000145048"/>
<dbReference type="Proteomes" id="UP000265000">
    <property type="component" value="Unplaced"/>
</dbReference>
<keyword evidence="2 4" id="KW-0812">Transmembrane</keyword>
<dbReference type="Gene3D" id="2.60.40.10">
    <property type="entry name" value="Immunoglobulins"/>
    <property type="match status" value="1"/>
</dbReference>
<dbReference type="PANTHER" id="PTHR11860">
    <property type="entry name" value="POLYMERIC-IMMUNOGLOBULIN RECEPTOR"/>
    <property type="match status" value="1"/>
</dbReference>
<dbReference type="GO" id="GO:0005886">
    <property type="term" value="C:plasma membrane"/>
    <property type="evidence" value="ECO:0007669"/>
    <property type="project" value="TreeGrafter"/>
</dbReference>
<comment type="subcellular location">
    <subcellularLocation>
        <location evidence="1">Membrane</location>
    </subcellularLocation>
</comment>
<dbReference type="SMART" id="SM00409">
    <property type="entry name" value="IG"/>
    <property type="match status" value="1"/>
</dbReference>
<protein>
    <submittedName>
        <fullName evidence="7">CMRF35-like molecule 1</fullName>
    </submittedName>
</protein>
<dbReference type="GeneID" id="105929240"/>
<evidence type="ECO:0000256" key="5">
    <source>
        <dbReference type="SAM" id="SignalP"/>
    </source>
</evidence>
<reference evidence="7" key="1">
    <citation type="submission" date="2025-08" db="UniProtKB">
        <authorList>
            <consortium name="Ensembl"/>
        </authorList>
    </citation>
    <scope>IDENTIFICATION</scope>
</reference>
<dbReference type="STRING" id="8078.ENSFHEP00000027458"/>
<dbReference type="InterPro" id="IPR013783">
    <property type="entry name" value="Ig-like_fold"/>
</dbReference>
<dbReference type="OrthoDB" id="9805957at2759"/>
<feature type="chain" id="PRO_5018580790" evidence="5">
    <location>
        <begin position="21"/>
        <end position="262"/>
    </location>
</feature>
<dbReference type="InterPro" id="IPR050671">
    <property type="entry name" value="CD300_family_receptors"/>
</dbReference>
<keyword evidence="8" id="KW-1185">Reference proteome</keyword>
<evidence type="ECO:0000256" key="3">
    <source>
        <dbReference type="ARBA" id="ARBA00023136"/>
    </source>
</evidence>
<evidence type="ECO:0000256" key="4">
    <source>
        <dbReference type="SAM" id="Phobius"/>
    </source>
</evidence>
<dbReference type="Ensembl" id="ENSFHET00000000067.1">
    <property type="protein sequence ID" value="ENSFHEP00000027458.1"/>
    <property type="gene ID" value="ENSFHEG00000010941.1"/>
</dbReference>
<evidence type="ECO:0000256" key="2">
    <source>
        <dbReference type="ARBA" id="ARBA00022692"/>
    </source>
</evidence>
<evidence type="ECO:0000259" key="6">
    <source>
        <dbReference type="SMART" id="SM00409"/>
    </source>
</evidence>